<accession>A0AAE1Z6S2</accession>
<name>A0AAE1Z6S2_SCHME</name>
<comment type="caution">
    <text evidence="1">The sequence shown here is derived from an EMBL/GenBank/DDBJ whole genome shotgun (WGS) entry which is preliminary data.</text>
</comment>
<sequence length="152" mass="17257">MKQTILLPSAINFNESDDQILRITKYLQTLYVKRNYLSETTIMTVSKVSEIVITFAVDVTHPKLYAKKSSYSDEPSIFAVYTGQTCFEANTSNESSLRIPIQEFLNIIRIPDSNNNIDINSTIEDMKSENIYEEALNLLDAMVSHIVSSVHI</sequence>
<dbReference type="EMBL" id="JALJAT010000007">
    <property type="protein sequence ID" value="KAK4468347.1"/>
    <property type="molecule type" value="Genomic_DNA"/>
</dbReference>
<organism evidence="1 2">
    <name type="scientific">Schistosoma mekongi</name>
    <name type="common">Parasitic worm</name>
    <dbReference type="NCBI Taxonomy" id="38744"/>
    <lineage>
        <taxon>Eukaryota</taxon>
        <taxon>Metazoa</taxon>
        <taxon>Spiralia</taxon>
        <taxon>Lophotrochozoa</taxon>
        <taxon>Platyhelminthes</taxon>
        <taxon>Trematoda</taxon>
        <taxon>Digenea</taxon>
        <taxon>Strigeidida</taxon>
        <taxon>Schistosomatoidea</taxon>
        <taxon>Schistosomatidae</taxon>
        <taxon>Schistosoma</taxon>
    </lineage>
</organism>
<proteinExistence type="predicted"/>
<evidence type="ECO:0000313" key="2">
    <source>
        <dbReference type="Proteomes" id="UP001292079"/>
    </source>
</evidence>
<protein>
    <submittedName>
        <fullName evidence="1">Uncharacterized protein</fullName>
    </submittedName>
</protein>
<gene>
    <name evidence="1" type="ORF">MN116_008141</name>
</gene>
<keyword evidence="2" id="KW-1185">Reference proteome</keyword>
<evidence type="ECO:0000313" key="1">
    <source>
        <dbReference type="EMBL" id="KAK4468347.1"/>
    </source>
</evidence>
<dbReference type="Proteomes" id="UP001292079">
    <property type="component" value="Unassembled WGS sequence"/>
</dbReference>
<reference evidence="1" key="2">
    <citation type="journal article" date="2023" name="Infect Dis Poverty">
        <title>Chromosome-scale genome of the human blood fluke Schistosoma mekongi and its implications for public health.</title>
        <authorList>
            <person name="Zhou M."/>
            <person name="Xu L."/>
            <person name="Xu D."/>
            <person name="Chen W."/>
            <person name="Khan J."/>
            <person name="Hu Y."/>
            <person name="Huang H."/>
            <person name="Wei H."/>
            <person name="Zhang Y."/>
            <person name="Chusongsang P."/>
            <person name="Tanasarnprasert K."/>
            <person name="Hu X."/>
            <person name="Limpanont Y."/>
            <person name="Lv Z."/>
        </authorList>
    </citation>
    <scope>NUCLEOTIDE SEQUENCE</scope>
    <source>
        <strain evidence="1">LV_2022a</strain>
    </source>
</reference>
<dbReference type="AlphaFoldDB" id="A0AAE1Z6S2"/>
<reference evidence="1" key="1">
    <citation type="submission" date="2022-04" db="EMBL/GenBank/DDBJ databases">
        <authorList>
            <person name="Xu L."/>
            <person name="Lv Z."/>
        </authorList>
    </citation>
    <scope>NUCLEOTIDE SEQUENCE</scope>
    <source>
        <strain evidence="1">LV_2022a</strain>
    </source>
</reference>